<protein>
    <submittedName>
        <fullName evidence="1">Aspartyl-phosphate phosphatase Spo0E family protein</fullName>
    </submittedName>
</protein>
<accession>A0ABW1ILN5</accession>
<gene>
    <name evidence="1" type="ORF">ACFPXP_05805</name>
</gene>
<dbReference type="RefSeq" id="WP_379893240.1">
    <property type="nucleotide sequence ID" value="NZ_CBCSCT010000019.1"/>
</dbReference>
<dbReference type="Pfam" id="PF09388">
    <property type="entry name" value="SpoOE-like"/>
    <property type="match status" value="1"/>
</dbReference>
<evidence type="ECO:0000313" key="2">
    <source>
        <dbReference type="Proteomes" id="UP001596250"/>
    </source>
</evidence>
<dbReference type="InterPro" id="IPR036638">
    <property type="entry name" value="HLH_DNA-bd_sf"/>
</dbReference>
<dbReference type="Proteomes" id="UP001596250">
    <property type="component" value="Unassembled WGS sequence"/>
</dbReference>
<dbReference type="Gene3D" id="4.10.280.10">
    <property type="entry name" value="Helix-loop-helix DNA-binding domain"/>
    <property type="match status" value="1"/>
</dbReference>
<evidence type="ECO:0000313" key="1">
    <source>
        <dbReference type="EMBL" id="MFC5985945.1"/>
    </source>
</evidence>
<proteinExistence type="predicted"/>
<dbReference type="InterPro" id="IPR018540">
    <property type="entry name" value="Spo0E-like"/>
</dbReference>
<dbReference type="InterPro" id="IPR037208">
    <property type="entry name" value="Spo0E-like_sf"/>
</dbReference>
<dbReference type="SUPFAM" id="SSF140500">
    <property type="entry name" value="BAS1536-like"/>
    <property type="match status" value="1"/>
</dbReference>
<keyword evidence="2" id="KW-1185">Reference proteome</keyword>
<organism evidence="1 2">
    <name type="scientific">Marinicrinis lubricantis</name>
    <dbReference type="NCBI Taxonomy" id="2086470"/>
    <lineage>
        <taxon>Bacteria</taxon>
        <taxon>Bacillati</taxon>
        <taxon>Bacillota</taxon>
        <taxon>Bacilli</taxon>
        <taxon>Bacillales</taxon>
        <taxon>Paenibacillaceae</taxon>
    </lineage>
</organism>
<sequence length="38" mass="4561">MEQAVNEQKSFTSEIVIQLSCMLDRKINEYMRIKRGRD</sequence>
<comment type="caution">
    <text evidence="1">The sequence shown here is derived from an EMBL/GenBank/DDBJ whole genome shotgun (WGS) entry which is preliminary data.</text>
</comment>
<reference evidence="2" key="1">
    <citation type="journal article" date="2019" name="Int. J. Syst. Evol. Microbiol.">
        <title>The Global Catalogue of Microorganisms (GCM) 10K type strain sequencing project: providing services to taxonomists for standard genome sequencing and annotation.</title>
        <authorList>
            <consortium name="The Broad Institute Genomics Platform"/>
            <consortium name="The Broad Institute Genome Sequencing Center for Infectious Disease"/>
            <person name="Wu L."/>
            <person name="Ma J."/>
        </authorList>
    </citation>
    <scope>NUCLEOTIDE SEQUENCE [LARGE SCALE GENOMIC DNA]</scope>
    <source>
        <strain evidence="2">CCM 8749</strain>
    </source>
</reference>
<name>A0ABW1ILN5_9BACL</name>
<dbReference type="EMBL" id="JBHSQV010000034">
    <property type="protein sequence ID" value="MFC5985945.1"/>
    <property type="molecule type" value="Genomic_DNA"/>
</dbReference>